<keyword evidence="3" id="KW-0201">Cytochrome c-type biogenesis</keyword>
<feature type="transmembrane region" description="Helical" evidence="6">
    <location>
        <begin position="84"/>
        <end position="103"/>
    </location>
</feature>
<feature type="transmembrane region" description="Helical" evidence="6">
    <location>
        <begin position="123"/>
        <end position="142"/>
    </location>
</feature>
<dbReference type="HOGENOM" id="CLU_066538_1_0_10"/>
<comment type="subcellular location">
    <subcellularLocation>
        <location evidence="1">Membrane</location>
        <topology evidence="1">Multi-pass membrane protein</topology>
    </subcellularLocation>
</comment>
<evidence type="ECO:0000256" key="3">
    <source>
        <dbReference type="ARBA" id="ARBA00022748"/>
    </source>
</evidence>
<dbReference type="EMBL" id="FP565814">
    <property type="protein sequence ID" value="CBH25336.1"/>
    <property type="molecule type" value="Genomic_DNA"/>
</dbReference>
<keyword evidence="5 6" id="KW-0472">Membrane</keyword>
<dbReference type="InterPro" id="IPR002541">
    <property type="entry name" value="Cyt_c_assembly"/>
</dbReference>
<feature type="transmembrane region" description="Helical" evidence="6">
    <location>
        <begin position="192"/>
        <end position="209"/>
    </location>
</feature>
<evidence type="ECO:0000256" key="1">
    <source>
        <dbReference type="ARBA" id="ARBA00004141"/>
    </source>
</evidence>
<evidence type="ECO:0000256" key="6">
    <source>
        <dbReference type="SAM" id="Phobius"/>
    </source>
</evidence>
<keyword evidence="4 6" id="KW-1133">Transmembrane helix</keyword>
<reference evidence="9" key="2">
    <citation type="submission" date="2010-04" db="EMBL/GenBank/DDBJ databases">
        <title>Genome sequence of Salinibacter ruber M8.</title>
        <authorList>
            <consortium name="Genoscope"/>
        </authorList>
    </citation>
    <scope>NUCLEOTIDE SEQUENCE [LARGE SCALE GENOMIC DNA]</scope>
    <source>
        <strain evidence="9">M8</strain>
    </source>
</reference>
<dbReference type="Proteomes" id="UP000000933">
    <property type="component" value="Chromosome"/>
</dbReference>
<protein>
    <submittedName>
        <fullName evidence="8">Heme exporter protein C</fullName>
    </submittedName>
</protein>
<dbReference type="InterPro" id="IPR045062">
    <property type="entry name" value="Cyt_c_biogenesis_CcsA/CcmC"/>
</dbReference>
<feature type="transmembrane region" description="Helical" evidence="6">
    <location>
        <begin position="162"/>
        <end position="180"/>
    </location>
</feature>
<gene>
    <name evidence="8" type="primary">ccmC</name>
    <name evidence="8" type="ordered locus">SRM_02415</name>
</gene>
<reference evidence="8 9" key="1">
    <citation type="journal article" date="2010" name="ISME J.">
        <title>Fine-scale evolution: genomic, phenotypic and ecological differentiation in two coexisting Salinibacter ruber strains.</title>
        <authorList>
            <person name="Pena A."/>
            <person name="Teeling H."/>
            <person name="Huerta-Cepas J."/>
            <person name="Santos F."/>
            <person name="Yarza P."/>
            <person name="Brito-Echeverria J."/>
            <person name="Lucio M."/>
            <person name="Schmitt-Kopplin P."/>
            <person name="Meseguer I."/>
            <person name="Schenowitz C."/>
            <person name="Dossat C."/>
            <person name="Barbe V."/>
            <person name="Dopazo J."/>
            <person name="Rossello-Mora R."/>
            <person name="Schuler M."/>
            <person name="Glockner F.O."/>
            <person name="Amann R."/>
            <person name="Gabaldon T."/>
            <person name="Anton J."/>
        </authorList>
    </citation>
    <scope>NUCLEOTIDE SEQUENCE [LARGE SCALE GENOMIC DNA]</scope>
    <source>
        <strain evidence="8 9">M8</strain>
    </source>
</reference>
<evidence type="ECO:0000313" key="9">
    <source>
        <dbReference type="Proteomes" id="UP000000933"/>
    </source>
</evidence>
<dbReference type="PATRIC" id="fig|761659.10.peg.2628"/>
<dbReference type="Pfam" id="PF01578">
    <property type="entry name" value="Cytochrom_C_asm"/>
    <property type="match status" value="1"/>
</dbReference>
<dbReference type="GO" id="GO:0017004">
    <property type="term" value="P:cytochrome complex assembly"/>
    <property type="evidence" value="ECO:0007669"/>
    <property type="project" value="UniProtKB-KW"/>
</dbReference>
<evidence type="ECO:0000256" key="4">
    <source>
        <dbReference type="ARBA" id="ARBA00022989"/>
    </source>
</evidence>
<evidence type="ECO:0000313" key="8">
    <source>
        <dbReference type="EMBL" id="CBH25336.1"/>
    </source>
</evidence>
<name>D5HBD1_SALRM</name>
<dbReference type="PANTHER" id="PTHR30071">
    <property type="entry name" value="HEME EXPORTER PROTEIN C"/>
    <property type="match status" value="1"/>
</dbReference>
<proteinExistence type="predicted"/>
<dbReference type="GO" id="GO:0005886">
    <property type="term" value="C:plasma membrane"/>
    <property type="evidence" value="ECO:0007669"/>
    <property type="project" value="TreeGrafter"/>
</dbReference>
<dbReference type="GO" id="GO:0020037">
    <property type="term" value="F:heme binding"/>
    <property type="evidence" value="ECO:0007669"/>
    <property type="project" value="InterPro"/>
</dbReference>
<feature type="transmembrane region" description="Helical" evidence="6">
    <location>
        <begin position="236"/>
        <end position="253"/>
    </location>
</feature>
<sequence>MNVERIQRRLRKSPLWGTYQAMTSLLTFPRCVMSSPAQPPFPVGRRLYRVVRGVVVVTLTGILAAGFLGEIPQLDILEQSARNLYFHVPMWFTLMAATIVSAYHSAQYLRSGDRIRDLRAREAARLGLIFGGLGIITGMVWARFTWYEGTGVWWNFDPKQSMAAVLLLIYAGYFVLRDAIDAPRTRGRIAAVYNLFAVVTMPFLLYILPRQMPSLHPGGEGSPAFSQTDLAPAMRWVFYPSVLAFLGLCWLLYTQRVRLAWLQEVLRQKALGAAHDDEGAGR</sequence>
<evidence type="ECO:0000259" key="7">
    <source>
        <dbReference type="Pfam" id="PF01578"/>
    </source>
</evidence>
<dbReference type="PANTHER" id="PTHR30071:SF1">
    <property type="entry name" value="CYTOCHROME B_B6 PROTEIN-RELATED"/>
    <property type="match status" value="1"/>
</dbReference>
<feature type="domain" description="Cytochrome c assembly protein" evidence="7">
    <location>
        <begin position="53"/>
        <end position="206"/>
    </location>
</feature>
<keyword evidence="2 6" id="KW-0812">Transmembrane</keyword>
<dbReference type="AlphaFoldDB" id="D5HBD1"/>
<organism evidence="8 9">
    <name type="scientific">Salinibacter ruber (strain M8)</name>
    <dbReference type="NCBI Taxonomy" id="761659"/>
    <lineage>
        <taxon>Bacteria</taxon>
        <taxon>Pseudomonadati</taxon>
        <taxon>Rhodothermota</taxon>
        <taxon>Rhodothermia</taxon>
        <taxon>Rhodothermales</taxon>
        <taxon>Salinibacteraceae</taxon>
        <taxon>Salinibacter</taxon>
    </lineage>
</organism>
<accession>D5HBD1</accession>
<feature type="transmembrane region" description="Helical" evidence="6">
    <location>
        <begin position="50"/>
        <end position="69"/>
    </location>
</feature>
<dbReference type="KEGG" id="srm:SRM_02415"/>
<evidence type="ECO:0000256" key="5">
    <source>
        <dbReference type="ARBA" id="ARBA00023136"/>
    </source>
</evidence>
<evidence type="ECO:0000256" key="2">
    <source>
        <dbReference type="ARBA" id="ARBA00022692"/>
    </source>
</evidence>